<feature type="transmembrane region" description="Helical" evidence="7">
    <location>
        <begin position="45"/>
        <end position="65"/>
    </location>
</feature>
<evidence type="ECO:0000259" key="8">
    <source>
        <dbReference type="PROSITE" id="PS50850"/>
    </source>
</evidence>
<dbReference type="InterPro" id="IPR011701">
    <property type="entry name" value="MFS"/>
</dbReference>
<evidence type="ECO:0000256" key="3">
    <source>
        <dbReference type="ARBA" id="ARBA00022475"/>
    </source>
</evidence>
<feature type="transmembrane region" description="Helical" evidence="7">
    <location>
        <begin position="135"/>
        <end position="157"/>
    </location>
</feature>
<feature type="transmembrane region" description="Helical" evidence="7">
    <location>
        <begin position="367"/>
        <end position="387"/>
    </location>
</feature>
<dbReference type="OrthoDB" id="9787026at2"/>
<evidence type="ECO:0000256" key="7">
    <source>
        <dbReference type="SAM" id="Phobius"/>
    </source>
</evidence>
<feature type="transmembrane region" description="Helical" evidence="7">
    <location>
        <begin position="163"/>
        <end position="184"/>
    </location>
</feature>
<dbReference type="GO" id="GO:0022857">
    <property type="term" value="F:transmembrane transporter activity"/>
    <property type="evidence" value="ECO:0007669"/>
    <property type="project" value="InterPro"/>
</dbReference>
<evidence type="ECO:0000256" key="2">
    <source>
        <dbReference type="ARBA" id="ARBA00022448"/>
    </source>
</evidence>
<proteinExistence type="predicted"/>
<dbReference type="Pfam" id="PF07690">
    <property type="entry name" value="MFS_1"/>
    <property type="match status" value="1"/>
</dbReference>
<protein>
    <submittedName>
        <fullName evidence="9">MFS transporter</fullName>
    </submittedName>
</protein>
<dbReference type="SUPFAM" id="SSF103473">
    <property type="entry name" value="MFS general substrate transporter"/>
    <property type="match status" value="1"/>
</dbReference>
<sequence length="397" mass="42310">MQQKYLKNAGLIALITILSMIPPLSTDLYMPALPEMTAYFHTTSTLMSFTMTVFFIFMAIGILILGPMSDKYGRKPVLIASISISLIFSAACAFAPNILLLILARGASAFGAGGMVAISTALIRDSYEGKAMSKVLSVTQAFMLIAPMLAPVLGALILEVADWKMTFIVLAALTGVSLAGAFLLEETLPVKERTQSSTLQSILGLRKVAKNPNFTSLLLVGAIIAAPFMAYLALASYIYIDGFGVSETTFSMYFALNAAASILGPVMYMRFGAGSVKKAINAGIIVSIISAVLILTVGDVAPIIFLLSYILYSVVTSYFRPLISDLLLSATKTDVGAASSVMNFGFTVIGSIGMVVGSLGWSSYTGGLGITMLIFISITILVWLFVLKAKSIKFDWK</sequence>
<evidence type="ECO:0000256" key="4">
    <source>
        <dbReference type="ARBA" id="ARBA00022692"/>
    </source>
</evidence>
<feature type="transmembrane region" description="Helical" evidence="7">
    <location>
        <begin position="335"/>
        <end position="361"/>
    </location>
</feature>
<dbReference type="PROSITE" id="PS50850">
    <property type="entry name" value="MFS"/>
    <property type="match status" value="1"/>
</dbReference>
<feature type="transmembrane region" description="Helical" evidence="7">
    <location>
        <begin position="77"/>
        <end position="96"/>
    </location>
</feature>
<feature type="transmembrane region" description="Helical" evidence="7">
    <location>
        <begin position="250"/>
        <end position="268"/>
    </location>
</feature>
<keyword evidence="10" id="KW-1185">Reference proteome</keyword>
<feature type="transmembrane region" description="Helical" evidence="7">
    <location>
        <begin position="280"/>
        <end position="297"/>
    </location>
</feature>
<evidence type="ECO:0000256" key="6">
    <source>
        <dbReference type="ARBA" id="ARBA00023136"/>
    </source>
</evidence>
<organism evidence="9 10">
    <name type="scientific">Pradoshia eiseniae</name>
    <dbReference type="NCBI Taxonomy" id="2064768"/>
    <lineage>
        <taxon>Bacteria</taxon>
        <taxon>Bacillati</taxon>
        <taxon>Bacillota</taxon>
        <taxon>Bacilli</taxon>
        <taxon>Bacillales</taxon>
        <taxon>Bacillaceae</taxon>
        <taxon>Pradoshia</taxon>
    </lineage>
</organism>
<evidence type="ECO:0000256" key="5">
    <source>
        <dbReference type="ARBA" id="ARBA00022989"/>
    </source>
</evidence>
<evidence type="ECO:0000256" key="1">
    <source>
        <dbReference type="ARBA" id="ARBA00004651"/>
    </source>
</evidence>
<accession>A0A2S7MZQ4</accession>
<feature type="transmembrane region" description="Helical" evidence="7">
    <location>
        <begin position="102"/>
        <end position="123"/>
    </location>
</feature>
<reference evidence="9 10" key="1">
    <citation type="submission" date="2017-12" db="EMBL/GenBank/DDBJ databases">
        <title>Taxonomic description and draft genome of Pradoshia cofamensis Gen. nov., sp. nov., a thermotolerant bacillale isolated from anterior gut of earthworm Eisenia fetida.</title>
        <authorList>
            <person name="Saha T."/>
            <person name="Chakraborty R."/>
        </authorList>
    </citation>
    <scope>NUCLEOTIDE SEQUENCE [LARGE SCALE GENOMIC DNA]</scope>
    <source>
        <strain evidence="9 10">EAG3</strain>
    </source>
</reference>
<dbReference type="InterPro" id="IPR020846">
    <property type="entry name" value="MFS_dom"/>
</dbReference>
<keyword evidence="3" id="KW-1003">Cell membrane</keyword>
<comment type="caution">
    <text evidence="9">The sequence shown here is derived from an EMBL/GenBank/DDBJ whole genome shotgun (WGS) entry which is preliminary data.</text>
</comment>
<dbReference type="AlphaFoldDB" id="A0A2S7MZQ4"/>
<keyword evidence="6 7" id="KW-0472">Membrane</keyword>
<dbReference type="InterPro" id="IPR005829">
    <property type="entry name" value="Sugar_transporter_CS"/>
</dbReference>
<gene>
    <name evidence="9" type="ORF">CYL18_10890</name>
</gene>
<keyword evidence="2" id="KW-0813">Transport</keyword>
<dbReference type="InterPro" id="IPR036259">
    <property type="entry name" value="MFS_trans_sf"/>
</dbReference>
<keyword evidence="5 7" id="KW-1133">Transmembrane helix</keyword>
<dbReference type="InterPro" id="IPR050189">
    <property type="entry name" value="MFS_Efflux_Transporters"/>
</dbReference>
<dbReference type="PANTHER" id="PTHR43124">
    <property type="entry name" value="PURINE EFFLUX PUMP PBUE"/>
    <property type="match status" value="1"/>
</dbReference>
<dbReference type="PANTHER" id="PTHR43124:SF3">
    <property type="entry name" value="CHLORAMPHENICOL EFFLUX PUMP RV0191"/>
    <property type="match status" value="1"/>
</dbReference>
<feature type="transmembrane region" description="Helical" evidence="7">
    <location>
        <begin position="303"/>
        <end position="323"/>
    </location>
</feature>
<dbReference type="RefSeq" id="WP_104849533.1">
    <property type="nucleotide sequence ID" value="NZ_PKOZ01000005.1"/>
</dbReference>
<dbReference type="Gene3D" id="1.20.1720.10">
    <property type="entry name" value="Multidrug resistance protein D"/>
    <property type="match status" value="1"/>
</dbReference>
<dbReference type="Proteomes" id="UP000239663">
    <property type="component" value="Unassembled WGS sequence"/>
</dbReference>
<evidence type="ECO:0000313" key="9">
    <source>
        <dbReference type="EMBL" id="PQD95274.1"/>
    </source>
</evidence>
<feature type="domain" description="Major facilitator superfamily (MFS) profile" evidence="8">
    <location>
        <begin position="11"/>
        <end position="394"/>
    </location>
</feature>
<comment type="subcellular location">
    <subcellularLocation>
        <location evidence="1">Cell membrane</location>
        <topology evidence="1">Multi-pass membrane protein</topology>
    </subcellularLocation>
</comment>
<dbReference type="PROSITE" id="PS00216">
    <property type="entry name" value="SUGAR_TRANSPORT_1"/>
    <property type="match status" value="1"/>
</dbReference>
<feature type="transmembrane region" description="Helical" evidence="7">
    <location>
        <begin position="5"/>
        <end position="25"/>
    </location>
</feature>
<dbReference type="EMBL" id="PKOZ01000005">
    <property type="protein sequence ID" value="PQD95274.1"/>
    <property type="molecule type" value="Genomic_DNA"/>
</dbReference>
<dbReference type="GO" id="GO:0005886">
    <property type="term" value="C:plasma membrane"/>
    <property type="evidence" value="ECO:0007669"/>
    <property type="project" value="UniProtKB-SubCell"/>
</dbReference>
<feature type="transmembrane region" description="Helical" evidence="7">
    <location>
        <begin position="216"/>
        <end position="238"/>
    </location>
</feature>
<keyword evidence="4 7" id="KW-0812">Transmembrane</keyword>
<evidence type="ECO:0000313" key="10">
    <source>
        <dbReference type="Proteomes" id="UP000239663"/>
    </source>
</evidence>
<name>A0A2S7MZQ4_9BACI</name>